<evidence type="ECO:0000256" key="5">
    <source>
        <dbReference type="ARBA" id="ARBA00022490"/>
    </source>
</evidence>
<feature type="non-terminal residue" evidence="9">
    <location>
        <position position="95"/>
    </location>
</feature>
<evidence type="ECO:0000256" key="4">
    <source>
        <dbReference type="ARBA" id="ARBA00020099"/>
    </source>
</evidence>
<evidence type="ECO:0000313" key="9">
    <source>
        <dbReference type="EMBL" id="GMR62642.1"/>
    </source>
</evidence>
<organism evidence="9 10">
    <name type="scientific">Pristionchus mayeri</name>
    <dbReference type="NCBI Taxonomy" id="1317129"/>
    <lineage>
        <taxon>Eukaryota</taxon>
        <taxon>Metazoa</taxon>
        <taxon>Ecdysozoa</taxon>
        <taxon>Nematoda</taxon>
        <taxon>Chromadorea</taxon>
        <taxon>Rhabditida</taxon>
        <taxon>Rhabditina</taxon>
        <taxon>Diplogasteromorpha</taxon>
        <taxon>Diplogasteroidea</taxon>
        <taxon>Neodiplogasteridae</taxon>
        <taxon>Pristionchus</taxon>
    </lineage>
</organism>
<keyword evidence="5" id="KW-0963">Cytoplasm</keyword>
<comment type="similarity">
    <text evidence="3">Belongs to the GFRP family.</text>
</comment>
<dbReference type="FunFam" id="3.30.1410.10:FF:000001">
    <property type="entry name" value="GTP cyclohydrolase 1 feedback regulatory protein"/>
    <property type="match status" value="1"/>
</dbReference>
<dbReference type="PANTHER" id="PTHR16852">
    <property type="entry name" value="GTP CYCLOHYDROLASE 1 FEEDBACK REGULATORY PROTEIN"/>
    <property type="match status" value="1"/>
</dbReference>
<dbReference type="Proteomes" id="UP001328107">
    <property type="component" value="Unassembled WGS sequence"/>
</dbReference>
<dbReference type="GO" id="GO:0031965">
    <property type="term" value="C:nuclear membrane"/>
    <property type="evidence" value="ECO:0007669"/>
    <property type="project" value="UniProtKB-SubCell"/>
</dbReference>
<dbReference type="PANTHER" id="PTHR16852:SF2">
    <property type="entry name" value="GTP CYCLOHYDROLASE 1 FEEDBACK REGULATORY PROTEIN"/>
    <property type="match status" value="1"/>
</dbReference>
<name>A0AAN5DHH1_9BILA</name>
<keyword evidence="7" id="KW-0539">Nucleus</keyword>
<keyword evidence="6" id="KW-0472">Membrane</keyword>
<dbReference type="AlphaFoldDB" id="A0AAN5DHH1"/>
<reference evidence="10" key="1">
    <citation type="submission" date="2022-10" db="EMBL/GenBank/DDBJ databases">
        <title>Genome assembly of Pristionchus species.</title>
        <authorList>
            <person name="Yoshida K."/>
            <person name="Sommer R.J."/>
        </authorList>
    </citation>
    <scope>NUCLEOTIDE SEQUENCE [LARGE SCALE GENOMIC DNA]</scope>
    <source>
        <strain evidence="10">RS5460</strain>
    </source>
</reference>
<proteinExistence type="inferred from homology"/>
<dbReference type="InterPro" id="IPR036717">
    <property type="entry name" value="GFRP_sf"/>
</dbReference>
<dbReference type="InterPro" id="IPR009112">
    <property type="entry name" value="GTP_CycHdrlase_I_reg"/>
</dbReference>
<evidence type="ECO:0000256" key="7">
    <source>
        <dbReference type="ARBA" id="ARBA00023242"/>
    </source>
</evidence>
<evidence type="ECO:0000256" key="2">
    <source>
        <dbReference type="ARBA" id="ARBA00004514"/>
    </source>
</evidence>
<dbReference type="GO" id="GO:0044549">
    <property type="term" value="F:GTP cyclohydrolase binding"/>
    <property type="evidence" value="ECO:0007669"/>
    <property type="project" value="TreeGrafter"/>
</dbReference>
<evidence type="ECO:0000256" key="6">
    <source>
        <dbReference type="ARBA" id="ARBA00023136"/>
    </source>
</evidence>
<evidence type="ECO:0000313" key="10">
    <source>
        <dbReference type="Proteomes" id="UP001328107"/>
    </source>
</evidence>
<feature type="non-terminal residue" evidence="9">
    <location>
        <position position="1"/>
    </location>
</feature>
<comment type="subcellular location">
    <subcellularLocation>
        <location evidence="2">Cytoplasm</location>
        <location evidence="2">Cytosol</location>
    </subcellularLocation>
    <subcellularLocation>
        <location evidence="1">Nucleus membrane</location>
    </subcellularLocation>
</comment>
<protein>
    <recommendedName>
        <fullName evidence="4">GTP cyclohydrolase 1 feedback regulatory protein</fullName>
    </recommendedName>
    <alternativeName>
        <fullName evidence="8">GTP cyclohydrolase I feedback regulatory protein</fullName>
    </alternativeName>
</protein>
<dbReference type="Gene3D" id="3.30.1410.10">
    <property type="entry name" value="GTP cyclohydrolase I feedback regulatory protein GFRP"/>
    <property type="match status" value="1"/>
</dbReference>
<dbReference type="SUPFAM" id="SSF69761">
    <property type="entry name" value="GTP cyclohydrolase I feedback regulatory protein, GFRP"/>
    <property type="match status" value="1"/>
</dbReference>
<dbReference type="GO" id="GO:0009890">
    <property type="term" value="P:negative regulation of biosynthetic process"/>
    <property type="evidence" value="ECO:0007669"/>
    <property type="project" value="InterPro"/>
</dbReference>
<dbReference type="EMBL" id="BTRK01000006">
    <property type="protein sequence ID" value="GMR62642.1"/>
    <property type="molecule type" value="Genomic_DNA"/>
</dbReference>
<accession>A0AAN5DHH1</accession>
<dbReference type="GO" id="GO:0005829">
    <property type="term" value="C:cytosol"/>
    <property type="evidence" value="ECO:0007669"/>
    <property type="project" value="UniProtKB-SubCell"/>
</dbReference>
<dbReference type="Pfam" id="PF06399">
    <property type="entry name" value="GFRP"/>
    <property type="match status" value="1"/>
</dbReference>
<keyword evidence="10" id="KW-1185">Reference proteome</keyword>
<sequence length="95" mass="10284">LSLQMPYMIISGGFNIDTKVGGKNADLPLMTELGATKGKLSQIFTTPLPAIEVLQRLELKGWKVISSAAVPSGEILWTLHKEAPSAPPMYNEKFG</sequence>
<evidence type="ECO:0000256" key="1">
    <source>
        <dbReference type="ARBA" id="ARBA00004126"/>
    </source>
</evidence>
<comment type="caution">
    <text evidence="9">The sequence shown here is derived from an EMBL/GenBank/DDBJ whole genome shotgun (WGS) entry which is preliminary data.</text>
</comment>
<evidence type="ECO:0000256" key="8">
    <source>
        <dbReference type="ARBA" id="ARBA00032599"/>
    </source>
</evidence>
<evidence type="ECO:0000256" key="3">
    <source>
        <dbReference type="ARBA" id="ARBA00007605"/>
    </source>
</evidence>
<gene>
    <name evidence="9" type="ORF">PMAYCL1PPCAC_32837</name>
</gene>